<dbReference type="PRINTS" id="PR00080">
    <property type="entry name" value="SDRFAMILY"/>
</dbReference>
<dbReference type="GO" id="GO:0016491">
    <property type="term" value="F:oxidoreductase activity"/>
    <property type="evidence" value="ECO:0007669"/>
    <property type="project" value="UniProtKB-KW"/>
</dbReference>
<dbReference type="RefSeq" id="WP_129892317.1">
    <property type="nucleotide sequence ID" value="NZ_CP035758.1"/>
</dbReference>
<reference evidence="4 5" key="1">
    <citation type="submission" date="2019-01" db="EMBL/GenBank/DDBJ databases">
        <title>Ktedonosporobacter rubrisoli SCAWS-G2.</title>
        <authorList>
            <person name="Huang Y."/>
            <person name="Yan B."/>
        </authorList>
    </citation>
    <scope>NUCLEOTIDE SEQUENCE [LARGE SCALE GENOMIC DNA]</scope>
    <source>
        <strain evidence="4 5">SCAWS-G2</strain>
    </source>
</reference>
<dbReference type="InterPro" id="IPR002347">
    <property type="entry name" value="SDR_fam"/>
</dbReference>
<evidence type="ECO:0000313" key="5">
    <source>
        <dbReference type="Proteomes" id="UP000290365"/>
    </source>
</evidence>
<dbReference type="InterPro" id="IPR020904">
    <property type="entry name" value="Sc_DH/Rdtase_CS"/>
</dbReference>
<evidence type="ECO:0000256" key="2">
    <source>
        <dbReference type="ARBA" id="ARBA00023002"/>
    </source>
</evidence>
<name>A0A4P6K1D5_KTERU</name>
<dbReference type="PROSITE" id="PS00061">
    <property type="entry name" value="ADH_SHORT"/>
    <property type="match status" value="1"/>
</dbReference>
<accession>A0A4P6K1D5</accession>
<dbReference type="SMART" id="SM00822">
    <property type="entry name" value="PKS_KR"/>
    <property type="match status" value="1"/>
</dbReference>
<evidence type="ECO:0000256" key="1">
    <source>
        <dbReference type="ARBA" id="ARBA00006484"/>
    </source>
</evidence>
<comment type="similarity">
    <text evidence="1">Belongs to the short-chain dehydrogenases/reductases (SDR) family.</text>
</comment>
<proteinExistence type="inferred from homology"/>
<dbReference type="OrthoDB" id="9803333at2"/>
<dbReference type="PRINTS" id="PR00081">
    <property type="entry name" value="GDHRDH"/>
</dbReference>
<dbReference type="EMBL" id="CP035758">
    <property type="protein sequence ID" value="QBD81256.1"/>
    <property type="molecule type" value="Genomic_DNA"/>
</dbReference>
<evidence type="ECO:0000259" key="3">
    <source>
        <dbReference type="SMART" id="SM00822"/>
    </source>
</evidence>
<dbReference type="KEGG" id="kbs:EPA93_36880"/>
<dbReference type="FunFam" id="3.40.50.720:FF:000084">
    <property type="entry name" value="Short-chain dehydrogenase reductase"/>
    <property type="match status" value="1"/>
</dbReference>
<evidence type="ECO:0000313" key="4">
    <source>
        <dbReference type="EMBL" id="QBD81256.1"/>
    </source>
</evidence>
<dbReference type="SUPFAM" id="SSF51735">
    <property type="entry name" value="NAD(P)-binding Rossmann-fold domains"/>
    <property type="match status" value="1"/>
</dbReference>
<dbReference type="AlphaFoldDB" id="A0A4P6K1D5"/>
<dbReference type="Pfam" id="PF13561">
    <property type="entry name" value="adh_short_C2"/>
    <property type="match status" value="1"/>
</dbReference>
<dbReference type="PANTHER" id="PTHR43975">
    <property type="entry name" value="ZGC:101858"/>
    <property type="match status" value="1"/>
</dbReference>
<dbReference type="Proteomes" id="UP000290365">
    <property type="component" value="Chromosome"/>
</dbReference>
<keyword evidence="2" id="KW-0560">Oxidoreductase</keyword>
<organism evidence="4 5">
    <name type="scientific">Ktedonosporobacter rubrisoli</name>
    <dbReference type="NCBI Taxonomy" id="2509675"/>
    <lineage>
        <taxon>Bacteria</taxon>
        <taxon>Bacillati</taxon>
        <taxon>Chloroflexota</taxon>
        <taxon>Ktedonobacteria</taxon>
        <taxon>Ktedonobacterales</taxon>
        <taxon>Ktedonosporobacteraceae</taxon>
        <taxon>Ktedonosporobacter</taxon>
    </lineage>
</organism>
<gene>
    <name evidence="4" type="ORF">EPA93_36880</name>
</gene>
<dbReference type="CDD" id="cd05233">
    <property type="entry name" value="SDR_c"/>
    <property type="match status" value="1"/>
</dbReference>
<keyword evidence="5" id="KW-1185">Reference proteome</keyword>
<dbReference type="PANTHER" id="PTHR43975:SF2">
    <property type="entry name" value="EG:BACR7A4.14 PROTEIN-RELATED"/>
    <property type="match status" value="1"/>
</dbReference>
<dbReference type="InterPro" id="IPR036291">
    <property type="entry name" value="NAD(P)-bd_dom_sf"/>
</dbReference>
<sequence>MYSIGQADFSGKAIIITGGSSGIGLAAAQQFADLGGNVLIVGRHEETIEQASKGRERIVGRVADISQEEQIGGIVQEALERWGRIDVVVNNAVAAVSTPLETVTTPQITSILQTNVLAPTWLNQAALPALIASKGAIVNISSVVGHLPTTGVTFYAASKAALDHLTRCWARELAPHGIRVNAVAPGPTETGALVKAGFSSAQVENIRQKEREAIPFKQLGTPEEVAAWIVTLADPRSTWITGQIITVDGGLELAGYPS</sequence>
<protein>
    <submittedName>
        <fullName evidence="4">SDR family oxidoreductase</fullName>
    </submittedName>
</protein>
<feature type="domain" description="Ketoreductase" evidence="3">
    <location>
        <begin position="12"/>
        <end position="186"/>
    </location>
</feature>
<dbReference type="Gene3D" id="3.40.50.720">
    <property type="entry name" value="NAD(P)-binding Rossmann-like Domain"/>
    <property type="match status" value="1"/>
</dbReference>
<dbReference type="InterPro" id="IPR057326">
    <property type="entry name" value="KR_dom"/>
</dbReference>